<evidence type="ECO:0000313" key="2">
    <source>
        <dbReference type="Proteomes" id="UP000018545"/>
    </source>
</evidence>
<organism evidence="1 2">
    <name type="scientific">Cronobacter malonaticus</name>
    <dbReference type="NCBI Taxonomy" id="413503"/>
    <lineage>
        <taxon>Bacteria</taxon>
        <taxon>Pseudomonadati</taxon>
        <taxon>Pseudomonadota</taxon>
        <taxon>Gammaproteobacteria</taxon>
        <taxon>Enterobacterales</taxon>
        <taxon>Enterobacteriaceae</taxon>
        <taxon>Cronobacter</taxon>
    </lineage>
</organism>
<dbReference type="HOGENOM" id="CLU_3327013_0_0_6"/>
<evidence type="ECO:0000313" key="1">
    <source>
        <dbReference type="EMBL" id="AHB70281.1"/>
    </source>
</evidence>
<accession>V5TYC7</accession>
<reference evidence="1 2" key="1">
    <citation type="journal article" date="2014" name="Genome Announc.">
        <title>Complete Genome Sequence of Cronobacter sakazakii Strain CMCC 45402.</title>
        <authorList>
            <person name="Zhao Z."/>
            <person name="Wang L."/>
            <person name="Wang B."/>
            <person name="Liang H."/>
            <person name="Ye Q."/>
            <person name="Zeng M."/>
        </authorList>
    </citation>
    <scope>NUCLEOTIDE SEQUENCE [LARGE SCALE GENOMIC DNA]</scope>
    <source>
        <strain evidence="2">45402</strain>
    </source>
</reference>
<name>V5TYC7_9ENTR</name>
<dbReference type="Proteomes" id="UP000018545">
    <property type="component" value="Chromosome"/>
</dbReference>
<proteinExistence type="predicted"/>
<gene>
    <name evidence="1" type="ORF">P262_02699</name>
</gene>
<dbReference type="KEGG" id="csi:P262_02699"/>
<dbReference type="EMBL" id="CP006731">
    <property type="protein sequence ID" value="AHB70281.1"/>
    <property type="molecule type" value="Genomic_DNA"/>
</dbReference>
<sequence length="38" mass="4447">MRHFNNSSECKVIFKKYCECIAARCLNCSTIRCRCAML</sequence>
<dbReference type="AlphaFoldDB" id="V5TYC7"/>
<protein>
    <submittedName>
        <fullName evidence="1">Uncharacterized protein</fullName>
    </submittedName>
</protein>